<dbReference type="SUPFAM" id="SSF48452">
    <property type="entry name" value="TPR-like"/>
    <property type="match status" value="1"/>
</dbReference>
<proteinExistence type="predicted"/>
<dbReference type="Proteomes" id="UP000561459">
    <property type="component" value="Unassembled WGS sequence"/>
</dbReference>
<keyword evidence="4" id="KW-0378">Hydrolase</keyword>
<keyword evidence="3" id="KW-0479">Metal-binding</keyword>
<evidence type="ECO:0000256" key="3">
    <source>
        <dbReference type="ARBA" id="ARBA00022723"/>
    </source>
</evidence>
<protein>
    <submittedName>
        <fullName evidence="8">Putative Zn-dependent protease</fullName>
    </submittedName>
</protein>
<gene>
    <name evidence="8" type="ORF">GGR39_000518</name>
</gene>
<keyword evidence="2 8" id="KW-0645">Protease</keyword>
<keyword evidence="5" id="KW-0862">Zinc</keyword>
<evidence type="ECO:0000256" key="5">
    <source>
        <dbReference type="ARBA" id="ARBA00022833"/>
    </source>
</evidence>
<dbReference type="Gene3D" id="3.30.2010.10">
    <property type="entry name" value="Metalloproteases ('zincins'), catalytic domain"/>
    <property type="match status" value="1"/>
</dbReference>
<dbReference type="Pfam" id="PF13432">
    <property type="entry name" value="TPR_16"/>
    <property type="match status" value="2"/>
</dbReference>
<dbReference type="GO" id="GO:0051603">
    <property type="term" value="P:proteolysis involved in protein catabolic process"/>
    <property type="evidence" value="ECO:0007669"/>
    <property type="project" value="TreeGrafter"/>
</dbReference>
<feature type="domain" description="Peptidase M48" evidence="7">
    <location>
        <begin position="61"/>
        <end position="242"/>
    </location>
</feature>
<comment type="caution">
    <text evidence="8">The sequence shown here is derived from an EMBL/GenBank/DDBJ whole genome shotgun (WGS) entry which is preliminary data.</text>
</comment>
<dbReference type="GO" id="GO:0016020">
    <property type="term" value="C:membrane"/>
    <property type="evidence" value="ECO:0007669"/>
    <property type="project" value="TreeGrafter"/>
</dbReference>
<evidence type="ECO:0000256" key="2">
    <source>
        <dbReference type="ARBA" id="ARBA00022670"/>
    </source>
</evidence>
<evidence type="ECO:0000313" key="8">
    <source>
        <dbReference type="EMBL" id="MBB3938889.1"/>
    </source>
</evidence>
<evidence type="ECO:0000259" key="7">
    <source>
        <dbReference type="Pfam" id="PF01435"/>
    </source>
</evidence>
<dbReference type="EMBL" id="JACIDY010000001">
    <property type="protein sequence ID" value="MBB3938889.1"/>
    <property type="molecule type" value="Genomic_DNA"/>
</dbReference>
<comment type="cofactor">
    <cofactor evidence="1">
        <name>Zn(2+)</name>
        <dbReference type="ChEBI" id="CHEBI:29105"/>
    </cofactor>
</comment>
<dbReference type="Pfam" id="PF01435">
    <property type="entry name" value="Peptidase_M48"/>
    <property type="match status" value="1"/>
</dbReference>
<dbReference type="CDD" id="cd07324">
    <property type="entry name" value="M48C_Oma1-like"/>
    <property type="match status" value="1"/>
</dbReference>
<accession>A0A7W6BZE7</accession>
<dbReference type="PANTHER" id="PTHR22726">
    <property type="entry name" value="METALLOENDOPEPTIDASE OMA1"/>
    <property type="match status" value="1"/>
</dbReference>
<dbReference type="PANTHER" id="PTHR22726:SF1">
    <property type="entry name" value="METALLOENDOPEPTIDASE OMA1, MITOCHONDRIAL"/>
    <property type="match status" value="1"/>
</dbReference>
<dbReference type="InterPro" id="IPR001915">
    <property type="entry name" value="Peptidase_M48"/>
</dbReference>
<organism evidence="8 9">
    <name type="scientific">Novosphingobium fluoreni</name>
    <dbReference type="NCBI Taxonomy" id="1391222"/>
    <lineage>
        <taxon>Bacteria</taxon>
        <taxon>Pseudomonadati</taxon>
        <taxon>Pseudomonadota</taxon>
        <taxon>Alphaproteobacteria</taxon>
        <taxon>Sphingomonadales</taxon>
        <taxon>Sphingomonadaceae</taxon>
        <taxon>Novosphingobium</taxon>
    </lineage>
</organism>
<dbReference type="Gene3D" id="1.25.40.10">
    <property type="entry name" value="Tetratricopeptide repeat domain"/>
    <property type="match status" value="1"/>
</dbReference>
<evidence type="ECO:0000256" key="6">
    <source>
        <dbReference type="ARBA" id="ARBA00023049"/>
    </source>
</evidence>
<evidence type="ECO:0000256" key="4">
    <source>
        <dbReference type="ARBA" id="ARBA00022801"/>
    </source>
</evidence>
<keyword evidence="9" id="KW-1185">Reference proteome</keyword>
<dbReference type="GO" id="GO:0004222">
    <property type="term" value="F:metalloendopeptidase activity"/>
    <property type="evidence" value="ECO:0007669"/>
    <property type="project" value="InterPro"/>
</dbReference>
<dbReference type="GO" id="GO:0046872">
    <property type="term" value="F:metal ion binding"/>
    <property type="evidence" value="ECO:0007669"/>
    <property type="project" value="UniProtKB-KW"/>
</dbReference>
<keyword evidence="6" id="KW-0482">Metalloprotease</keyword>
<sequence length="470" mass="50583">MTISPLQRRFTAAMLAFRPMHFSRLPAYLLAFLSLLLSVPAAAQSILRDAETEALFRDMSRPIIAATGLDPKNVDIVLVNDPDVNAFVAGGQAVYVNSGLINEANSANQVQGVIAHELGHVTGGHAVLNVGGKAATNISLLSLLLGAAAAAAGGGEAAMGVLMAGQQAAMGKFLAYNRSQEASADAAGASYLSKAGITGKGSIEFFQKLQSLEFRHGYRPAAGDEFYSSHPMTADRIATLTDTYQADPAWNKPSDPRIEERFTRVKAKLYGFLAEPKDTLRAYPLTDSSVPAHYARAYAYHKDSQLDRATAEADALLMTAPNDPYFLELKGQILLEAGKPAEALASLRRAVELTGNQPLIATLFGHALIATEDRKNFAEAQQVLKAAVARDRENPFAWYQLGVIYANQGDIPRARLASAEQQVLNGRMAEALASARAAEMGLPENSPDWLRAQDIEFQARAEIERSRKGK</sequence>
<dbReference type="AlphaFoldDB" id="A0A7W6BZE7"/>
<dbReference type="InterPro" id="IPR051156">
    <property type="entry name" value="Mito/Outer_Membr_Metalloprot"/>
</dbReference>
<dbReference type="SMART" id="SM00028">
    <property type="entry name" value="TPR"/>
    <property type="match status" value="3"/>
</dbReference>
<evidence type="ECO:0000256" key="1">
    <source>
        <dbReference type="ARBA" id="ARBA00001947"/>
    </source>
</evidence>
<name>A0A7W6BZE7_9SPHN</name>
<dbReference type="InterPro" id="IPR019734">
    <property type="entry name" value="TPR_rpt"/>
</dbReference>
<reference evidence="8 9" key="1">
    <citation type="submission" date="2020-08" db="EMBL/GenBank/DDBJ databases">
        <title>Genomic Encyclopedia of Type Strains, Phase IV (KMG-IV): sequencing the most valuable type-strain genomes for metagenomic binning, comparative biology and taxonomic classification.</title>
        <authorList>
            <person name="Goeker M."/>
        </authorList>
    </citation>
    <scope>NUCLEOTIDE SEQUENCE [LARGE SCALE GENOMIC DNA]</scope>
    <source>
        <strain evidence="8 9">DSM 27568</strain>
    </source>
</reference>
<dbReference type="InterPro" id="IPR011990">
    <property type="entry name" value="TPR-like_helical_dom_sf"/>
</dbReference>
<evidence type="ECO:0000313" key="9">
    <source>
        <dbReference type="Proteomes" id="UP000561459"/>
    </source>
</evidence>